<feature type="transmembrane region" description="Helical" evidence="8">
    <location>
        <begin position="134"/>
        <end position="154"/>
    </location>
</feature>
<keyword evidence="7 8" id="KW-0472">Membrane</keyword>
<dbReference type="EMBL" id="JBHSBH010000010">
    <property type="protein sequence ID" value="MFC3997316.1"/>
    <property type="molecule type" value="Genomic_DNA"/>
</dbReference>
<gene>
    <name evidence="10" type="ORF">ACFOVU_15400</name>
</gene>
<evidence type="ECO:0000256" key="8">
    <source>
        <dbReference type="RuleBase" id="RU363032"/>
    </source>
</evidence>
<feature type="transmembrane region" description="Helical" evidence="8">
    <location>
        <begin position="12"/>
        <end position="38"/>
    </location>
</feature>
<evidence type="ECO:0000256" key="6">
    <source>
        <dbReference type="ARBA" id="ARBA00022989"/>
    </source>
</evidence>
<dbReference type="InterPro" id="IPR000515">
    <property type="entry name" value="MetI-like"/>
</dbReference>
<evidence type="ECO:0000313" key="11">
    <source>
        <dbReference type="Proteomes" id="UP001595847"/>
    </source>
</evidence>
<comment type="subcellular location">
    <subcellularLocation>
        <location evidence="1">Cell inner membrane</location>
        <topology evidence="1">Multi-pass membrane protein</topology>
    </subcellularLocation>
    <subcellularLocation>
        <location evidence="8">Cell membrane</location>
        <topology evidence="8">Multi-pass membrane protein</topology>
    </subcellularLocation>
</comment>
<dbReference type="PROSITE" id="PS50928">
    <property type="entry name" value="ABC_TM1"/>
    <property type="match status" value="1"/>
</dbReference>
<dbReference type="PANTHER" id="PTHR43357:SF4">
    <property type="entry name" value="INNER MEMBRANE ABC TRANSPORTER PERMEASE PROTEIN YDCV"/>
    <property type="match status" value="1"/>
</dbReference>
<feature type="transmembrane region" description="Helical" evidence="8">
    <location>
        <begin position="174"/>
        <end position="197"/>
    </location>
</feature>
<comment type="caution">
    <text evidence="10">The sequence shown here is derived from an EMBL/GenBank/DDBJ whole genome shotgun (WGS) entry which is preliminary data.</text>
</comment>
<evidence type="ECO:0000256" key="4">
    <source>
        <dbReference type="ARBA" id="ARBA00022519"/>
    </source>
</evidence>
<keyword evidence="3" id="KW-1003">Cell membrane</keyword>
<keyword evidence="2 8" id="KW-0813">Transport</keyword>
<dbReference type="InterPro" id="IPR035906">
    <property type="entry name" value="MetI-like_sf"/>
</dbReference>
<dbReference type="PANTHER" id="PTHR43357">
    <property type="entry name" value="INNER MEMBRANE ABC TRANSPORTER PERMEASE PROTEIN YDCV"/>
    <property type="match status" value="1"/>
</dbReference>
<feature type="transmembrane region" description="Helical" evidence="8">
    <location>
        <begin position="101"/>
        <end position="122"/>
    </location>
</feature>
<evidence type="ECO:0000256" key="5">
    <source>
        <dbReference type="ARBA" id="ARBA00022692"/>
    </source>
</evidence>
<dbReference type="RefSeq" id="WP_378534186.1">
    <property type="nucleotide sequence ID" value="NZ_JBHSBH010000010.1"/>
</dbReference>
<evidence type="ECO:0000259" key="9">
    <source>
        <dbReference type="PROSITE" id="PS50928"/>
    </source>
</evidence>
<dbReference type="CDD" id="cd06261">
    <property type="entry name" value="TM_PBP2"/>
    <property type="match status" value="1"/>
</dbReference>
<evidence type="ECO:0000256" key="3">
    <source>
        <dbReference type="ARBA" id="ARBA00022475"/>
    </source>
</evidence>
<organism evidence="10 11">
    <name type="scientific">Nocardiopsis sediminis</name>
    <dbReference type="NCBI Taxonomy" id="1778267"/>
    <lineage>
        <taxon>Bacteria</taxon>
        <taxon>Bacillati</taxon>
        <taxon>Actinomycetota</taxon>
        <taxon>Actinomycetes</taxon>
        <taxon>Streptosporangiales</taxon>
        <taxon>Nocardiopsidaceae</taxon>
        <taxon>Nocardiopsis</taxon>
    </lineage>
</organism>
<keyword evidence="5 8" id="KW-0812">Transmembrane</keyword>
<feature type="transmembrane region" description="Helical" evidence="8">
    <location>
        <begin position="58"/>
        <end position="89"/>
    </location>
</feature>
<dbReference type="Gene3D" id="1.10.3720.10">
    <property type="entry name" value="MetI-like"/>
    <property type="match status" value="1"/>
</dbReference>
<protein>
    <submittedName>
        <fullName evidence="10">ABC transporter permease</fullName>
    </submittedName>
</protein>
<name>A0ABV8FR08_9ACTN</name>
<sequence length="266" mass="28578">MPAKTPWALKAFGITVGALLILPTLVVIPMSFSASAFLSFPPQGLSLVWYREFFTDPVWMSAVAQSLQVAVCTTVLSVVLGIMTALGLIRGRFRGKGLLQVLILSPMIMPLVVLAVGLFLVYSDWRILGSLGGLILGHTVVAYPLVYIAVSTSLHGMDRSLEQAAASLGATRWFVFRTVTLPLIAPGVLSGALFAFTTSWDELILSIFLSSPIVKTLPVVMWQQVQTELSPTLAVAATLVMATTIVLVVTAAWIGARRNVRKAVKP</sequence>
<evidence type="ECO:0000256" key="1">
    <source>
        <dbReference type="ARBA" id="ARBA00004429"/>
    </source>
</evidence>
<dbReference type="SUPFAM" id="SSF161098">
    <property type="entry name" value="MetI-like"/>
    <property type="match status" value="1"/>
</dbReference>
<feature type="transmembrane region" description="Helical" evidence="8">
    <location>
        <begin position="233"/>
        <end position="256"/>
    </location>
</feature>
<evidence type="ECO:0000256" key="7">
    <source>
        <dbReference type="ARBA" id="ARBA00023136"/>
    </source>
</evidence>
<proteinExistence type="inferred from homology"/>
<evidence type="ECO:0000256" key="2">
    <source>
        <dbReference type="ARBA" id="ARBA00022448"/>
    </source>
</evidence>
<comment type="similarity">
    <text evidence="8">Belongs to the binding-protein-dependent transport system permease family.</text>
</comment>
<reference evidence="11" key="1">
    <citation type="journal article" date="2019" name="Int. J. Syst. Evol. Microbiol.">
        <title>The Global Catalogue of Microorganisms (GCM) 10K type strain sequencing project: providing services to taxonomists for standard genome sequencing and annotation.</title>
        <authorList>
            <consortium name="The Broad Institute Genomics Platform"/>
            <consortium name="The Broad Institute Genome Sequencing Center for Infectious Disease"/>
            <person name="Wu L."/>
            <person name="Ma J."/>
        </authorList>
    </citation>
    <scope>NUCLEOTIDE SEQUENCE [LARGE SCALE GENOMIC DNA]</scope>
    <source>
        <strain evidence="11">TBRC 1826</strain>
    </source>
</reference>
<accession>A0ABV8FR08</accession>
<dbReference type="Pfam" id="PF00528">
    <property type="entry name" value="BPD_transp_1"/>
    <property type="match status" value="1"/>
</dbReference>
<dbReference type="Proteomes" id="UP001595847">
    <property type="component" value="Unassembled WGS sequence"/>
</dbReference>
<keyword evidence="11" id="KW-1185">Reference proteome</keyword>
<evidence type="ECO:0000313" key="10">
    <source>
        <dbReference type="EMBL" id="MFC3997316.1"/>
    </source>
</evidence>
<keyword evidence="6 8" id="KW-1133">Transmembrane helix</keyword>
<keyword evidence="4" id="KW-0997">Cell inner membrane</keyword>
<feature type="domain" description="ABC transmembrane type-1" evidence="9">
    <location>
        <begin position="63"/>
        <end position="251"/>
    </location>
</feature>